<evidence type="ECO:0000313" key="2">
    <source>
        <dbReference type="EMBL" id="EAU48698.1"/>
    </source>
</evidence>
<evidence type="ECO:0000313" key="3">
    <source>
        <dbReference type="Proteomes" id="UP000006230"/>
    </source>
</evidence>
<feature type="region of interest" description="Disordered" evidence="1">
    <location>
        <begin position="1"/>
        <end position="22"/>
    </location>
</feature>
<comment type="caution">
    <text evidence="2">The sequence shown here is derived from an EMBL/GenBank/DDBJ whole genome shotgun (WGS) entry which is preliminary data.</text>
</comment>
<evidence type="ECO:0000256" key="1">
    <source>
        <dbReference type="SAM" id="MobiDB-lite"/>
    </source>
</evidence>
<dbReference type="HOGENOM" id="CLU_3101919_0_0_5"/>
<sequence>MSTDRGPQHPQSGGSAGLPLRGARLSARLTGRAAACAWACSTPRRGSRARG</sequence>
<accession>Q0FW54</accession>
<dbReference type="Proteomes" id="UP000006230">
    <property type="component" value="Unassembled WGS sequence"/>
</dbReference>
<gene>
    <name evidence="2" type="ORF">R2601_03958</name>
</gene>
<organism evidence="2 3">
    <name type="scientific">Salipiger bermudensis (strain DSM 26914 / JCM 13377 / KCTC 12554 / HTCC2601)</name>
    <name type="common">Pelagibaca bermudensis</name>
    <dbReference type="NCBI Taxonomy" id="314265"/>
    <lineage>
        <taxon>Bacteria</taxon>
        <taxon>Pseudomonadati</taxon>
        <taxon>Pseudomonadota</taxon>
        <taxon>Alphaproteobacteria</taxon>
        <taxon>Rhodobacterales</taxon>
        <taxon>Roseobacteraceae</taxon>
        <taxon>Salipiger</taxon>
    </lineage>
</organism>
<dbReference type="EMBL" id="AATQ01000001">
    <property type="protein sequence ID" value="EAU48698.1"/>
    <property type="molecule type" value="Genomic_DNA"/>
</dbReference>
<reference evidence="2 3" key="1">
    <citation type="journal article" date="2010" name="J. Bacteriol.">
        <title>Genome sequences of Pelagibaca bermudensis HTCC2601T and Maritimibacter alkaliphilus HTCC2654T, the type strains of two marine Roseobacter genera.</title>
        <authorList>
            <person name="Thrash J.C."/>
            <person name="Cho J.C."/>
            <person name="Ferriera S."/>
            <person name="Johnson J."/>
            <person name="Vergin K.L."/>
            <person name="Giovannoni S.J."/>
        </authorList>
    </citation>
    <scope>NUCLEOTIDE SEQUENCE [LARGE SCALE GENOMIC DNA]</scope>
    <source>
        <strain evidence="3">DSM 26914 / JCM 13377 / KCTC 12554 / HTCC2601</strain>
    </source>
</reference>
<keyword evidence="3" id="KW-1185">Reference proteome</keyword>
<feature type="compositionally biased region" description="Polar residues" evidence="1">
    <location>
        <begin position="1"/>
        <end position="13"/>
    </location>
</feature>
<name>Q0FW54_SALBH</name>
<protein>
    <submittedName>
        <fullName evidence="2">Uncharacterized protein</fullName>
    </submittedName>
</protein>
<dbReference type="AlphaFoldDB" id="Q0FW54"/>
<proteinExistence type="predicted"/>